<dbReference type="OrthoDB" id="5967130at2759"/>
<evidence type="ECO:0000256" key="6">
    <source>
        <dbReference type="ARBA" id="ARBA00022989"/>
    </source>
</evidence>
<dbReference type="FunFam" id="1.20.1070.10:FF:000010">
    <property type="entry name" value="Olfactory receptor"/>
    <property type="match status" value="1"/>
</dbReference>
<evidence type="ECO:0000256" key="11">
    <source>
        <dbReference type="ARBA" id="ARBA00023180"/>
    </source>
</evidence>
<name>A0A8C5PNM8_9ANUR</name>
<evidence type="ECO:0000256" key="9">
    <source>
        <dbReference type="ARBA" id="ARBA00023157"/>
    </source>
</evidence>
<keyword evidence="9" id="KW-1015">Disulfide bond</keyword>
<dbReference type="InterPro" id="IPR017452">
    <property type="entry name" value="GPCR_Rhodpsn_7TM"/>
</dbReference>
<protein>
    <recommendedName>
        <fullName evidence="14">Olfactory receptor</fullName>
    </recommendedName>
</protein>
<evidence type="ECO:0000256" key="4">
    <source>
        <dbReference type="ARBA" id="ARBA00022692"/>
    </source>
</evidence>
<keyword evidence="2 14" id="KW-1003">Cell membrane</keyword>
<evidence type="ECO:0000256" key="13">
    <source>
        <dbReference type="RuleBase" id="RU000688"/>
    </source>
</evidence>
<dbReference type="InterPro" id="IPR000725">
    <property type="entry name" value="Olfact_rcpt"/>
</dbReference>
<keyword evidence="3 14" id="KW-0716">Sensory transduction</keyword>
<comment type="subcellular location">
    <subcellularLocation>
        <location evidence="1 14">Cell membrane</location>
        <topology evidence="1 14">Multi-pass membrane protein</topology>
    </subcellularLocation>
</comment>
<keyword evidence="5 14" id="KW-0552">Olfaction</keyword>
<dbReference type="GO" id="GO:0005886">
    <property type="term" value="C:plasma membrane"/>
    <property type="evidence" value="ECO:0007669"/>
    <property type="project" value="UniProtKB-SubCell"/>
</dbReference>
<feature type="transmembrane region" description="Helical" evidence="14">
    <location>
        <begin position="277"/>
        <end position="296"/>
    </location>
</feature>
<dbReference type="GO" id="GO:0004984">
    <property type="term" value="F:olfactory receptor activity"/>
    <property type="evidence" value="ECO:0007669"/>
    <property type="project" value="InterPro"/>
</dbReference>
<keyword evidence="8 14" id="KW-0472">Membrane</keyword>
<evidence type="ECO:0000256" key="12">
    <source>
        <dbReference type="ARBA" id="ARBA00023224"/>
    </source>
</evidence>
<dbReference type="PROSITE" id="PS00237">
    <property type="entry name" value="G_PROTEIN_RECEP_F1_1"/>
    <property type="match status" value="1"/>
</dbReference>
<feature type="transmembrane region" description="Helical" evidence="14">
    <location>
        <begin position="242"/>
        <end position="265"/>
    </location>
</feature>
<dbReference type="Gene3D" id="1.20.1070.10">
    <property type="entry name" value="Rhodopsin 7-helix transmembrane proteins"/>
    <property type="match status" value="1"/>
</dbReference>
<keyword evidence="4 13" id="KW-0812">Transmembrane</keyword>
<feature type="transmembrane region" description="Helical" evidence="14">
    <location>
        <begin position="148"/>
        <end position="168"/>
    </location>
</feature>
<evidence type="ECO:0000256" key="10">
    <source>
        <dbReference type="ARBA" id="ARBA00023170"/>
    </source>
</evidence>
<sequence>CSPDMIEMNQTEVAGFVFLEFQSLPNINPLLFSIFLVVYTLTLMGNMTIIALMVLTPSLKSPMYFFLGQLSLYDTMLTTSIAPKMLQVIINGGSTITITGCISQLYFYGSTSAAECLLLTVMSYDRYLAICKPLHYNAIMDLRLQVSLVVWSWFVSSVAMLCITLFIYNLEFCASSFIDHYYCELFPVLNLSCSEHAIFDLVYFLLTIAFVLFPFLIILFTYISICVTIFGISTTTGKQKSFSTCSSHLIVVSMYYVTLMTIYMTPSKGQLININKTLSLLYTTVAPFINPIIYSLRNQEIKRAFSVLISIYLTVN</sequence>
<dbReference type="Proteomes" id="UP000694569">
    <property type="component" value="Unplaced"/>
</dbReference>
<organism evidence="16 17">
    <name type="scientific">Leptobrachium leishanense</name>
    <name type="common">Leishan spiny toad</name>
    <dbReference type="NCBI Taxonomy" id="445787"/>
    <lineage>
        <taxon>Eukaryota</taxon>
        <taxon>Metazoa</taxon>
        <taxon>Chordata</taxon>
        <taxon>Craniata</taxon>
        <taxon>Vertebrata</taxon>
        <taxon>Euteleostomi</taxon>
        <taxon>Amphibia</taxon>
        <taxon>Batrachia</taxon>
        <taxon>Anura</taxon>
        <taxon>Pelobatoidea</taxon>
        <taxon>Megophryidae</taxon>
        <taxon>Leptobrachium</taxon>
    </lineage>
</organism>
<comment type="similarity">
    <text evidence="13">Belongs to the G-protein coupled receptor 1 family.</text>
</comment>
<reference evidence="16" key="2">
    <citation type="submission" date="2025-09" db="UniProtKB">
        <authorList>
            <consortium name="Ensembl"/>
        </authorList>
    </citation>
    <scope>IDENTIFICATION</scope>
</reference>
<dbReference type="PRINTS" id="PR00245">
    <property type="entry name" value="OLFACTORYR"/>
</dbReference>
<evidence type="ECO:0000313" key="17">
    <source>
        <dbReference type="Proteomes" id="UP000694569"/>
    </source>
</evidence>
<keyword evidence="10 13" id="KW-0675">Receptor</keyword>
<keyword evidence="17" id="KW-1185">Reference proteome</keyword>
<reference evidence="16" key="1">
    <citation type="submission" date="2025-08" db="UniProtKB">
        <authorList>
            <consortium name="Ensembl"/>
        </authorList>
    </citation>
    <scope>IDENTIFICATION</scope>
</reference>
<evidence type="ECO:0000256" key="14">
    <source>
        <dbReference type="RuleBase" id="RU363047"/>
    </source>
</evidence>
<keyword evidence="11" id="KW-0325">Glycoprotein</keyword>
<evidence type="ECO:0000256" key="7">
    <source>
        <dbReference type="ARBA" id="ARBA00023040"/>
    </source>
</evidence>
<proteinExistence type="inferred from homology"/>
<evidence type="ECO:0000256" key="3">
    <source>
        <dbReference type="ARBA" id="ARBA00022606"/>
    </source>
</evidence>
<feature type="transmembrane region" description="Helical" evidence="14">
    <location>
        <begin position="201"/>
        <end position="230"/>
    </location>
</feature>
<dbReference type="GeneTree" id="ENSGT01150000286990"/>
<dbReference type="PROSITE" id="PS50262">
    <property type="entry name" value="G_PROTEIN_RECEP_F1_2"/>
    <property type="match status" value="1"/>
</dbReference>
<evidence type="ECO:0000313" key="16">
    <source>
        <dbReference type="Ensembl" id="ENSLLEP00000025317.1"/>
    </source>
</evidence>
<evidence type="ECO:0000256" key="8">
    <source>
        <dbReference type="ARBA" id="ARBA00023136"/>
    </source>
</evidence>
<dbReference type="InterPro" id="IPR000276">
    <property type="entry name" value="GPCR_Rhodpsn"/>
</dbReference>
<dbReference type="PANTHER" id="PTHR24242">
    <property type="entry name" value="G-PROTEIN COUPLED RECEPTOR"/>
    <property type="match status" value="1"/>
</dbReference>
<dbReference type="SUPFAM" id="SSF81321">
    <property type="entry name" value="Family A G protein-coupled receptor-like"/>
    <property type="match status" value="1"/>
</dbReference>
<evidence type="ECO:0000256" key="1">
    <source>
        <dbReference type="ARBA" id="ARBA00004651"/>
    </source>
</evidence>
<evidence type="ECO:0000256" key="2">
    <source>
        <dbReference type="ARBA" id="ARBA00022475"/>
    </source>
</evidence>
<dbReference type="PRINTS" id="PR00237">
    <property type="entry name" value="GPCRRHODOPSN"/>
</dbReference>
<evidence type="ECO:0000256" key="5">
    <source>
        <dbReference type="ARBA" id="ARBA00022725"/>
    </source>
</evidence>
<dbReference type="PANTHER" id="PTHR24242:SF253">
    <property type="entry name" value="OLFACTORY RECEPTOR-RELATED"/>
    <property type="match status" value="1"/>
</dbReference>
<keyword evidence="7 13" id="KW-0297">G-protein coupled receptor</keyword>
<dbReference type="GO" id="GO:0004930">
    <property type="term" value="F:G protein-coupled receptor activity"/>
    <property type="evidence" value="ECO:0007669"/>
    <property type="project" value="UniProtKB-KW"/>
</dbReference>
<dbReference type="InterPro" id="IPR050939">
    <property type="entry name" value="Olfactory_GPCR1"/>
</dbReference>
<keyword evidence="12 13" id="KW-0807">Transducer</keyword>
<keyword evidence="6 14" id="KW-1133">Transmembrane helix</keyword>
<dbReference type="Pfam" id="PF13853">
    <property type="entry name" value="7tm_4"/>
    <property type="match status" value="1"/>
</dbReference>
<evidence type="ECO:0000259" key="15">
    <source>
        <dbReference type="PROSITE" id="PS50262"/>
    </source>
</evidence>
<dbReference type="AlphaFoldDB" id="A0A8C5PNM8"/>
<dbReference type="Ensembl" id="ENSLLET00000026286.1">
    <property type="protein sequence ID" value="ENSLLEP00000025317.1"/>
    <property type="gene ID" value="ENSLLEG00000016064.1"/>
</dbReference>
<feature type="transmembrane region" description="Helical" evidence="14">
    <location>
        <begin position="30"/>
        <end position="55"/>
    </location>
</feature>
<accession>A0A8C5PNM8</accession>
<feature type="domain" description="G-protein coupled receptors family 1 profile" evidence="15">
    <location>
        <begin position="45"/>
        <end position="294"/>
    </location>
</feature>